<dbReference type="PANTHER" id="PTHR12526">
    <property type="entry name" value="GLYCOSYLTRANSFERASE"/>
    <property type="match status" value="1"/>
</dbReference>
<dbReference type="SUPFAM" id="SSF53448">
    <property type="entry name" value="Nucleotide-diphospho-sugar transferases"/>
    <property type="match status" value="1"/>
</dbReference>
<dbReference type="Gene3D" id="3.40.50.2000">
    <property type="entry name" value="Glycogen Phosphorylase B"/>
    <property type="match status" value="2"/>
</dbReference>
<dbReference type="EMBL" id="JAOVZO020000020">
    <property type="protein sequence ID" value="MDC8015284.1"/>
    <property type="molecule type" value="Genomic_DNA"/>
</dbReference>
<accession>A0A9X4BMG5</accession>
<keyword evidence="4" id="KW-1185">Reference proteome</keyword>
<dbReference type="GO" id="GO:0016757">
    <property type="term" value="F:glycosyltransferase activity"/>
    <property type="evidence" value="ECO:0007669"/>
    <property type="project" value="UniProtKB-KW"/>
</dbReference>
<protein>
    <submittedName>
        <fullName evidence="3">Glycosyltransferase</fullName>
        <ecNumber evidence="3">2.4.-.-</ecNumber>
    </submittedName>
</protein>
<keyword evidence="2" id="KW-0732">Signal</keyword>
<dbReference type="Proteomes" id="UP001139971">
    <property type="component" value="Unassembled WGS sequence"/>
</dbReference>
<dbReference type="Pfam" id="PF13692">
    <property type="entry name" value="Glyco_trans_1_4"/>
    <property type="match status" value="1"/>
</dbReference>
<dbReference type="Pfam" id="PF13641">
    <property type="entry name" value="Glyco_tranf_2_3"/>
    <property type="match status" value="1"/>
</dbReference>
<evidence type="ECO:0000256" key="1">
    <source>
        <dbReference type="SAM" id="MobiDB-lite"/>
    </source>
</evidence>
<organism evidence="3 4">
    <name type="scientific">Tahibacter soli</name>
    <dbReference type="NCBI Taxonomy" id="2983605"/>
    <lineage>
        <taxon>Bacteria</taxon>
        <taxon>Pseudomonadati</taxon>
        <taxon>Pseudomonadota</taxon>
        <taxon>Gammaproteobacteria</taxon>
        <taxon>Lysobacterales</taxon>
        <taxon>Rhodanobacteraceae</taxon>
        <taxon>Tahibacter</taxon>
    </lineage>
</organism>
<evidence type="ECO:0000256" key="2">
    <source>
        <dbReference type="SAM" id="SignalP"/>
    </source>
</evidence>
<sequence>MSRLAMLAKLLPFAPLYFATNAASVIARFFPGRWRARPRDDGAQPGISVIVPERGTPDLLDETLAALAAALARIDEPHQTIVVVNGAPRDDYRELAARHPAVEWRFHDRPLGYNGAIDDGLKAVRHDWTYLLNSDMRLDPDALAEAMRYRRAHVFAITSQIFFADPARRREETGWSDFHANAYAPEVYERTPEPGTLARGNLYPGGGSSLCRTAPLRRYVKGSRDYAPFYWEDADWGIRAWSDGYEVLFCPASHAWHRHRGTVNRYYEPGEVERVIHRNALLFDLRHGWTGRGARALLTRIAQCDAATQAELRGPGLAWRAFRARLSTRRAQRRGFAFAHIATDKYYAPPPAPAARRPRVLLVSPFALFPPAHGGARRIAELVQRLSPQVDFVLLGDERSLYSAASEPWFEKLYATHLIEGRGRCGGDATPSGLVQRMDSHAWPRLRGEVARLAALYDIDIVQVEFMELARLAEVDTGRARRLLALHDVYLTGTPDYAWTDAIQHAAIARYDAVTACSAEDAALLTHPHVALIGNGAVDRRARRTPSPSHAHLLFMGPFRYAQNLAGIREFLDRAWPALKARIPDLRLTILGGAESAAIARDDARFAQPGVTVVSEFVDPEPWLAGATLTINPQIDIRGSSIKLIESLLAGRVCVSTADGARGFANACFEGLATAPDIAAMAEPIARLVLDDAERHRRERADDERLDRYTWDAMADRQLALYRQLLGPNGNGASPAPQAPRTHVEAAS</sequence>
<name>A0A9X4BMG5_9GAMM</name>
<proteinExistence type="predicted"/>
<gene>
    <name evidence="3" type="ORF">OD750_022325</name>
</gene>
<reference evidence="3" key="1">
    <citation type="submission" date="2023-02" db="EMBL/GenBank/DDBJ databases">
        <title>Tahibacter soli sp. nov. isolated from soil.</title>
        <authorList>
            <person name="Baek J.H."/>
            <person name="Lee J.K."/>
            <person name="Choi D.G."/>
            <person name="Jeon C.O."/>
        </authorList>
    </citation>
    <scope>NUCLEOTIDE SEQUENCE</scope>
    <source>
        <strain evidence="3">BL</strain>
    </source>
</reference>
<dbReference type="Gene3D" id="3.90.550.10">
    <property type="entry name" value="Spore Coat Polysaccharide Biosynthesis Protein SpsA, Chain A"/>
    <property type="match status" value="1"/>
</dbReference>
<evidence type="ECO:0000313" key="3">
    <source>
        <dbReference type="EMBL" id="MDC8015284.1"/>
    </source>
</evidence>
<feature type="signal peptide" evidence="2">
    <location>
        <begin position="1"/>
        <end position="19"/>
    </location>
</feature>
<evidence type="ECO:0000313" key="4">
    <source>
        <dbReference type="Proteomes" id="UP001139971"/>
    </source>
</evidence>
<dbReference type="EC" id="2.4.-.-" evidence="3"/>
<dbReference type="InterPro" id="IPR029044">
    <property type="entry name" value="Nucleotide-diphossugar_trans"/>
</dbReference>
<dbReference type="RefSeq" id="WP_263544296.1">
    <property type="nucleotide sequence ID" value="NZ_JAOVZO020000020.1"/>
</dbReference>
<feature type="chain" id="PRO_5040814549" evidence="2">
    <location>
        <begin position="20"/>
        <end position="748"/>
    </location>
</feature>
<feature type="region of interest" description="Disordered" evidence="1">
    <location>
        <begin position="729"/>
        <end position="748"/>
    </location>
</feature>
<keyword evidence="3" id="KW-0328">Glycosyltransferase</keyword>
<dbReference type="AlphaFoldDB" id="A0A9X4BMG5"/>
<comment type="caution">
    <text evidence="3">The sequence shown here is derived from an EMBL/GenBank/DDBJ whole genome shotgun (WGS) entry which is preliminary data.</text>
</comment>
<dbReference type="SUPFAM" id="SSF53756">
    <property type="entry name" value="UDP-Glycosyltransferase/glycogen phosphorylase"/>
    <property type="match status" value="1"/>
</dbReference>
<keyword evidence="3" id="KW-0808">Transferase</keyword>
<dbReference type="CDD" id="cd03801">
    <property type="entry name" value="GT4_PimA-like"/>
    <property type="match status" value="1"/>
</dbReference>
<dbReference type="PANTHER" id="PTHR12526:SF600">
    <property type="entry name" value="GLYCOSYL TRANSFERASE GROUP 1"/>
    <property type="match status" value="1"/>
</dbReference>